<dbReference type="GO" id="GO:1990817">
    <property type="term" value="F:poly(A) RNA polymerase activity"/>
    <property type="evidence" value="ECO:0007669"/>
    <property type="project" value="TreeGrafter"/>
</dbReference>
<dbReference type="GO" id="GO:0031123">
    <property type="term" value="P:RNA 3'-end processing"/>
    <property type="evidence" value="ECO:0007669"/>
    <property type="project" value="TreeGrafter"/>
</dbReference>
<dbReference type="PANTHER" id="PTHR12271:SF127">
    <property type="entry name" value="SPECKLE TARGETED PIP5K1A-REGULATED POLY(A) POLYMERASE"/>
    <property type="match status" value="1"/>
</dbReference>
<dbReference type="Gene3D" id="3.30.460.10">
    <property type="entry name" value="Beta Polymerase, domain 2"/>
    <property type="match status" value="1"/>
</dbReference>
<accession>A0AAV2AXW9</accession>
<evidence type="ECO:0000259" key="1">
    <source>
        <dbReference type="Pfam" id="PF22600"/>
    </source>
</evidence>
<name>A0AAV2AXW9_9ARAC</name>
<sequence>MAVSFYLNSALRRTLRNTKKFNYVYINAMNILINYDNISSNIPYIKQQKSPIFTSAILLKKHHTTKNWKYLARDGKKPDKSPSEEAISVEEGSDSIRHLDLMSKLQNCSSLSKQIETFISELSLTSEDFKKRTAFCKELEEIFGIYLPKIKVHQFGSSINGLGFKGCDLDVCLQTNSEDKDVEDYAYLKDVPSLDDVKNGVVLPEIVLRMTPYFMLRFVRRMLFFHCPDIKKVLVIKARCPILRFYRSKYDIFCDFSLESKVSVRNTMLLRLLGHLDERFSVLTKLIRYWGKYGGFVGDIDRFNSYSFSLLVVHFLQTRNPPVLPPINEVYSKSEYIQRISLEDTALMFEDIKKFSPSSNTKTVEELLREFFFHYLTYDFSRIMQPSMSSSIPIVDFVPDKDSEDKFEVNTVNIQDPFRPNFNVTAVPSFESCLKFRNSLYLTCEAYQNNAFTPSTESWGLPLLFNNPPSETKMQERWKKNLFHKMEILAPPDDADKVKKILEHALLFNCSPVYIDSEDSSYSKVLLKLQCKVYHNTWTGREWAIEKFKDSNNQLPLETEHLISKELISKLERSRQILNEFTCECKENTDGKLTVELNFKESKAPFLAVFLKEYIPSMIKKI</sequence>
<dbReference type="EMBL" id="CAXIEN010000239">
    <property type="protein sequence ID" value="CAL1288880.1"/>
    <property type="molecule type" value="Genomic_DNA"/>
</dbReference>
<feature type="domain" description="Poly(A) RNA polymerase mitochondrial-like central palm" evidence="1">
    <location>
        <begin position="111"/>
        <end position="272"/>
    </location>
</feature>
<dbReference type="Gene3D" id="1.10.1410.10">
    <property type="match status" value="1"/>
</dbReference>
<reference evidence="2 3" key="1">
    <citation type="submission" date="2024-04" db="EMBL/GenBank/DDBJ databases">
        <authorList>
            <person name="Rising A."/>
            <person name="Reimegard J."/>
            <person name="Sonavane S."/>
            <person name="Akerstrom W."/>
            <person name="Nylinder S."/>
            <person name="Hedman E."/>
            <person name="Kallberg Y."/>
        </authorList>
    </citation>
    <scope>NUCLEOTIDE SEQUENCE [LARGE SCALE GENOMIC DNA]</scope>
</reference>
<organism evidence="2 3">
    <name type="scientific">Larinioides sclopetarius</name>
    <dbReference type="NCBI Taxonomy" id="280406"/>
    <lineage>
        <taxon>Eukaryota</taxon>
        <taxon>Metazoa</taxon>
        <taxon>Ecdysozoa</taxon>
        <taxon>Arthropoda</taxon>
        <taxon>Chelicerata</taxon>
        <taxon>Arachnida</taxon>
        <taxon>Araneae</taxon>
        <taxon>Araneomorphae</taxon>
        <taxon>Entelegynae</taxon>
        <taxon>Araneoidea</taxon>
        <taxon>Araneidae</taxon>
        <taxon>Larinioides</taxon>
    </lineage>
</organism>
<dbReference type="SUPFAM" id="SSF81301">
    <property type="entry name" value="Nucleotidyltransferase"/>
    <property type="match status" value="1"/>
</dbReference>
<dbReference type="CDD" id="cd05402">
    <property type="entry name" value="NT_PAP_TUTase"/>
    <property type="match status" value="1"/>
</dbReference>
<gene>
    <name evidence="2" type="ORF">LARSCL_LOCUS15614</name>
</gene>
<dbReference type="PANTHER" id="PTHR12271">
    <property type="entry name" value="POLY A POLYMERASE CID PAP -RELATED"/>
    <property type="match status" value="1"/>
</dbReference>
<dbReference type="AlphaFoldDB" id="A0AAV2AXW9"/>
<dbReference type="InterPro" id="IPR054708">
    <property type="entry name" value="MTPAP-like_central"/>
</dbReference>
<proteinExistence type="predicted"/>
<dbReference type="Proteomes" id="UP001497382">
    <property type="component" value="Unassembled WGS sequence"/>
</dbReference>
<dbReference type="Pfam" id="PF22600">
    <property type="entry name" value="MTPAP-like_central"/>
    <property type="match status" value="1"/>
</dbReference>
<dbReference type="InterPro" id="IPR043519">
    <property type="entry name" value="NT_sf"/>
</dbReference>
<protein>
    <recommendedName>
        <fullName evidence="1">Poly(A) RNA polymerase mitochondrial-like central palm domain-containing protein</fullName>
    </recommendedName>
</protein>
<evidence type="ECO:0000313" key="2">
    <source>
        <dbReference type="EMBL" id="CAL1288880.1"/>
    </source>
</evidence>
<comment type="caution">
    <text evidence="2">The sequence shown here is derived from an EMBL/GenBank/DDBJ whole genome shotgun (WGS) entry which is preliminary data.</text>
</comment>
<keyword evidence="3" id="KW-1185">Reference proteome</keyword>
<dbReference type="SUPFAM" id="SSF81631">
    <property type="entry name" value="PAP/OAS1 substrate-binding domain"/>
    <property type="match status" value="1"/>
</dbReference>
<evidence type="ECO:0000313" key="3">
    <source>
        <dbReference type="Proteomes" id="UP001497382"/>
    </source>
</evidence>